<dbReference type="GO" id="GO:0003700">
    <property type="term" value="F:DNA-binding transcription factor activity"/>
    <property type="evidence" value="ECO:0007669"/>
    <property type="project" value="InterPro"/>
</dbReference>
<dbReference type="OrthoDB" id="195851at2"/>
<accession>A0A7C9MVI6</accession>
<dbReference type="RefSeq" id="WP_160961005.1">
    <property type="nucleotide sequence ID" value="NZ_WVUD01000017.1"/>
</dbReference>
<comment type="caution">
    <text evidence="5">The sequence shown here is derived from an EMBL/GenBank/DDBJ whole genome shotgun (WGS) entry which is preliminary data.</text>
</comment>
<feature type="domain" description="HTH marR-type" evidence="4">
    <location>
        <begin position="17"/>
        <end position="151"/>
    </location>
</feature>
<dbReference type="InterPro" id="IPR000835">
    <property type="entry name" value="HTH_MarR-typ"/>
</dbReference>
<dbReference type="Pfam" id="PF01047">
    <property type="entry name" value="MarR"/>
    <property type="match status" value="1"/>
</dbReference>
<dbReference type="SMART" id="SM00347">
    <property type="entry name" value="HTH_MARR"/>
    <property type="match status" value="1"/>
</dbReference>
<evidence type="ECO:0000256" key="2">
    <source>
        <dbReference type="ARBA" id="ARBA00023125"/>
    </source>
</evidence>
<proteinExistence type="predicted"/>
<dbReference type="InterPro" id="IPR036390">
    <property type="entry name" value="WH_DNA-bd_sf"/>
</dbReference>
<dbReference type="PRINTS" id="PR00598">
    <property type="entry name" value="HTHMARR"/>
</dbReference>
<dbReference type="GO" id="GO:0006950">
    <property type="term" value="P:response to stress"/>
    <property type="evidence" value="ECO:0007669"/>
    <property type="project" value="TreeGrafter"/>
</dbReference>
<dbReference type="Proteomes" id="UP000482487">
    <property type="component" value="Unassembled WGS sequence"/>
</dbReference>
<keyword evidence="6" id="KW-1185">Reference proteome</keyword>
<dbReference type="GO" id="GO:0003677">
    <property type="term" value="F:DNA binding"/>
    <property type="evidence" value="ECO:0007669"/>
    <property type="project" value="UniProtKB-KW"/>
</dbReference>
<evidence type="ECO:0000313" key="5">
    <source>
        <dbReference type="EMBL" id="MYL83614.1"/>
    </source>
</evidence>
<dbReference type="PANTHER" id="PTHR33164">
    <property type="entry name" value="TRANSCRIPTIONAL REGULATOR, MARR FAMILY"/>
    <property type="match status" value="1"/>
</dbReference>
<evidence type="ECO:0000259" key="4">
    <source>
        <dbReference type="PROSITE" id="PS50995"/>
    </source>
</evidence>
<reference evidence="5 6" key="1">
    <citation type="submission" date="2020-01" db="EMBL/GenBank/DDBJ databases">
        <title>Genome sequence of Desulfovibrio aerotolerans DSM 16695(T).</title>
        <authorList>
            <person name="Karnachuk O."/>
            <person name="Avakyan M."/>
            <person name="Mardanov A."/>
            <person name="Kadnikov V."/>
            <person name="Ravin N."/>
        </authorList>
    </citation>
    <scope>NUCLEOTIDE SEQUENCE [LARGE SCALE GENOMIC DNA]</scope>
    <source>
        <strain evidence="5 6">DSM 16695</strain>
    </source>
</reference>
<evidence type="ECO:0000256" key="1">
    <source>
        <dbReference type="ARBA" id="ARBA00023015"/>
    </source>
</evidence>
<evidence type="ECO:0000256" key="3">
    <source>
        <dbReference type="ARBA" id="ARBA00023163"/>
    </source>
</evidence>
<gene>
    <name evidence="5" type="ORF">GTA51_10805</name>
</gene>
<evidence type="ECO:0000313" key="6">
    <source>
        <dbReference type="Proteomes" id="UP000482487"/>
    </source>
</evidence>
<dbReference type="Gene3D" id="1.10.10.10">
    <property type="entry name" value="Winged helix-like DNA-binding domain superfamily/Winged helix DNA-binding domain"/>
    <property type="match status" value="1"/>
</dbReference>
<name>A0A7C9MVI6_9BACT</name>
<dbReference type="InterPro" id="IPR039422">
    <property type="entry name" value="MarR/SlyA-like"/>
</dbReference>
<keyword evidence="3" id="KW-0804">Transcription</keyword>
<protein>
    <submittedName>
        <fullName evidence="5">MarR family transcriptional regulator</fullName>
    </submittedName>
</protein>
<dbReference type="AlphaFoldDB" id="A0A7C9MVI6"/>
<dbReference type="PROSITE" id="PS50995">
    <property type="entry name" value="HTH_MARR_2"/>
    <property type="match status" value="1"/>
</dbReference>
<organism evidence="5 6">
    <name type="scientific">Solidesulfovibrio aerotolerans</name>
    <dbReference type="NCBI Taxonomy" id="295255"/>
    <lineage>
        <taxon>Bacteria</taxon>
        <taxon>Pseudomonadati</taxon>
        <taxon>Thermodesulfobacteriota</taxon>
        <taxon>Desulfovibrionia</taxon>
        <taxon>Desulfovibrionales</taxon>
        <taxon>Desulfovibrionaceae</taxon>
        <taxon>Solidesulfovibrio</taxon>
    </lineage>
</organism>
<dbReference type="PANTHER" id="PTHR33164:SF64">
    <property type="entry name" value="TRANSCRIPTIONAL REGULATOR SLYA"/>
    <property type="match status" value="1"/>
</dbReference>
<dbReference type="InterPro" id="IPR036388">
    <property type="entry name" value="WH-like_DNA-bd_sf"/>
</dbReference>
<dbReference type="SUPFAM" id="SSF46785">
    <property type="entry name" value="Winged helix' DNA-binding domain"/>
    <property type="match status" value="1"/>
</dbReference>
<dbReference type="EMBL" id="WVUD01000017">
    <property type="protein sequence ID" value="MYL83614.1"/>
    <property type="molecule type" value="Genomic_DNA"/>
</dbReference>
<keyword evidence="1" id="KW-0805">Transcription regulation</keyword>
<keyword evidence="2" id="KW-0238">DNA-binding</keyword>
<sequence length="154" mass="17198">MEGSLLTPEDVRPFPLRQSLGFLLVRTALKLRLLGNTILQEAGEDITVDQWGILNLLWEADGQTPVELARRADKDKPNVTRLLKILEDKALVVRKPDPKDRRSHRIHLTEAGNALKDKLLDLGILCLEQACLGLSSQEVATLKSLLNRVYANVS</sequence>